<keyword evidence="1" id="KW-0812">Transmembrane</keyword>
<accession>A0A6A5SGW8</accession>
<dbReference type="AlphaFoldDB" id="A0A6A5SGW8"/>
<evidence type="ECO:0000256" key="1">
    <source>
        <dbReference type="SAM" id="Phobius"/>
    </source>
</evidence>
<organism evidence="2 3">
    <name type="scientific">Clathrospora elynae</name>
    <dbReference type="NCBI Taxonomy" id="706981"/>
    <lineage>
        <taxon>Eukaryota</taxon>
        <taxon>Fungi</taxon>
        <taxon>Dikarya</taxon>
        <taxon>Ascomycota</taxon>
        <taxon>Pezizomycotina</taxon>
        <taxon>Dothideomycetes</taxon>
        <taxon>Pleosporomycetidae</taxon>
        <taxon>Pleosporales</taxon>
        <taxon>Diademaceae</taxon>
        <taxon>Clathrospora</taxon>
    </lineage>
</organism>
<proteinExistence type="predicted"/>
<evidence type="ECO:0000313" key="2">
    <source>
        <dbReference type="EMBL" id="KAF1936637.1"/>
    </source>
</evidence>
<gene>
    <name evidence="2" type="ORF">EJ02DRAFT_80388</name>
</gene>
<evidence type="ECO:0000313" key="3">
    <source>
        <dbReference type="Proteomes" id="UP000800038"/>
    </source>
</evidence>
<keyword evidence="1" id="KW-1133">Transmembrane helix</keyword>
<dbReference type="EMBL" id="ML976177">
    <property type="protein sequence ID" value="KAF1936637.1"/>
    <property type="molecule type" value="Genomic_DNA"/>
</dbReference>
<keyword evidence="3" id="KW-1185">Reference proteome</keyword>
<dbReference type="Proteomes" id="UP000800038">
    <property type="component" value="Unassembled WGS sequence"/>
</dbReference>
<name>A0A6A5SGW8_9PLEO</name>
<protein>
    <submittedName>
        <fullName evidence="2">Uncharacterized protein</fullName>
    </submittedName>
</protein>
<sequence>MQYEDTSRETLYMGLAGYFVIVSFTFLLLMMVKGEIVLEKMTLAPCFDTAVWSFSNSSHTEHCAMERPS</sequence>
<reference evidence="2" key="1">
    <citation type="journal article" date="2020" name="Stud. Mycol.">
        <title>101 Dothideomycetes genomes: a test case for predicting lifestyles and emergence of pathogens.</title>
        <authorList>
            <person name="Haridas S."/>
            <person name="Albert R."/>
            <person name="Binder M."/>
            <person name="Bloem J."/>
            <person name="Labutti K."/>
            <person name="Salamov A."/>
            <person name="Andreopoulos B."/>
            <person name="Baker S."/>
            <person name="Barry K."/>
            <person name="Bills G."/>
            <person name="Bluhm B."/>
            <person name="Cannon C."/>
            <person name="Castanera R."/>
            <person name="Culley D."/>
            <person name="Daum C."/>
            <person name="Ezra D."/>
            <person name="Gonzalez J."/>
            <person name="Henrissat B."/>
            <person name="Kuo A."/>
            <person name="Liang C."/>
            <person name="Lipzen A."/>
            <person name="Lutzoni F."/>
            <person name="Magnuson J."/>
            <person name="Mondo S."/>
            <person name="Nolan M."/>
            <person name="Ohm R."/>
            <person name="Pangilinan J."/>
            <person name="Park H.-J."/>
            <person name="Ramirez L."/>
            <person name="Alfaro M."/>
            <person name="Sun H."/>
            <person name="Tritt A."/>
            <person name="Yoshinaga Y."/>
            <person name="Zwiers L.-H."/>
            <person name="Turgeon B."/>
            <person name="Goodwin S."/>
            <person name="Spatafora J."/>
            <person name="Crous P."/>
            <person name="Grigoriev I."/>
        </authorList>
    </citation>
    <scope>NUCLEOTIDE SEQUENCE</scope>
    <source>
        <strain evidence="2">CBS 161.51</strain>
    </source>
</reference>
<keyword evidence="1" id="KW-0472">Membrane</keyword>
<feature type="transmembrane region" description="Helical" evidence="1">
    <location>
        <begin position="12"/>
        <end position="32"/>
    </location>
</feature>